<accession>A0A016UFB3</accession>
<protein>
    <recommendedName>
        <fullName evidence="3">Helicase C-terminal domain-containing protein</fullName>
    </recommendedName>
</protein>
<dbReference type="OrthoDB" id="196131at2759"/>
<evidence type="ECO:0000313" key="1">
    <source>
        <dbReference type="EMBL" id="EYC14004.1"/>
    </source>
</evidence>
<comment type="caution">
    <text evidence="1">The sequence shown here is derived from an EMBL/GenBank/DDBJ whole genome shotgun (WGS) entry which is preliminary data.</text>
</comment>
<evidence type="ECO:0000313" key="2">
    <source>
        <dbReference type="Proteomes" id="UP000024635"/>
    </source>
</evidence>
<organism evidence="1 2">
    <name type="scientific">Ancylostoma ceylanicum</name>
    <dbReference type="NCBI Taxonomy" id="53326"/>
    <lineage>
        <taxon>Eukaryota</taxon>
        <taxon>Metazoa</taxon>
        <taxon>Ecdysozoa</taxon>
        <taxon>Nematoda</taxon>
        <taxon>Chromadorea</taxon>
        <taxon>Rhabditida</taxon>
        <taxon>Rhabditina</taxon>
        <taxon>Rhabditomorpha</taxon>
        <taxon>Strongyloidea</taxon>
        <taxon>Ancylostomatidae</taxon>
        <taxon>Ancylostomatinae</taxon>
        <taxon>Ancylostoma</taxon>
    </lineage>
</organism>
<reference evidence="2" key="1">
    <citation type="journal article" date="2015" name="Nat. Genet.">
        <title>The genome and transcriptome of the zoonotic hookworm Ancylostoma ceylanicum identify infection-specific gene families.</title>
        <authorList>
            <person name="Schwarz E.M."/>
            <person name="Hu Y."/>
            <person name="Antoshechkin I."/>
            <person name="Miller M.M."/>
            <person name="Sternberg P.W."/>
            <person name="Aroian R.V."/>
        </authorList>
    </citation>
    <scope>NUCLEOTIDE SEQUENCE</scope>
    <source>
        <strain evidence="2">HY135</strain>
    </source>
</reference>
<sequence length="71" mass="7662">MFSRSLSLSEFKAGKTPIMLATDVAARGLGKSFHSQNVVEELFVVVSSTCSILQIGCHDESSINFLKSCAH</sequence>
<keyword evidence="2" id="KW-1185">Reference proteome</keyword>
<dbReference type="Proteomes" id="UP000024635">
    <property type="component" value="Unassembled WGS sequence"/>
</dbReference>
<proteinExistence type="predicted"/>
<dbReference type="EMBL" id="JARK01001378">
    <property type="protein sequence ID" value="EYC14004.1"/>
    <property type="molecule type" value="Genomic_DNA"/>
</dbReference>
<evidence type="ECO:0008006" key="3">
    <source>
        <dbReference type="Google" id="ProtNLM"/>
    </source>
</evidence>
<dbReference type="AlphaFoldDB" id="A0A016UFB3"/>
<gene>
    <name evidence="1" type="primary">Acey_s0042.g658</name>
    <name evidence="1" type="ORF">Y032_0042g658</name>
</gene>
<name>A0A016UFB3_9BILA</name>